<dbReference type="InterPro" id="IPR011333">
    <property type="entry name" value="SKP1/BTB/POZ_sf"/>
</dbReference>
<reference evidence="3" key="2">
    <citation type="submission" date="2015-01" db="EMBL/GenBank/DDBJ databases">
        <title>Evolutionary Origins and Diversification of the Mycorrhizal Mutualists.</title>
        <authorList>
            <consortium name="DOE Joint Genome Institute"/>
            <consortium name="Mycorrhizal Genomics Consortium"/>
            <person name="Kohler A."/>
            <person name="Kuo A."/>
            <person name="Nagy L.G."/>
            <person name="Floudas D."/>
            <person name="Copeland A."/>
            <person name="Barry K.W."/>
            <person name="Cichocki N."/>
            <person name="Veneault-Fourrey C."/>
            <person name="LaButti K."/>
            <person name="Lindquist E.A."/>
            <person name="Lipzen A."/>
            <person name="Lundell T."/>
            <person name="Morin E."/>
            <person name="Murat C."/>
            <person name="Riley R."/>
            <person name="Ohm R."/>
            <person name="Sun H."/>
            <person name="Tunlid A."/>
            <person name="Henrissat B."/>
            <person name="Grigoriev I.V."/>
            <person name="Hibbett D.S."/>
            <person name="Martin F."/>
        </authorList>
    </citation>
    <scope>NUCLEOTIDE SEQUENCE [LARGE SCALE GENOMIC DNA]</scope>
    <source>
        <strain evidence="3">MUT 4182</strain>
    </source>
</reference>
<dbReference type="Gene3D" id="3.30.710.10">
    <property type="entry name" value="Potassium Channel Kv1.1, Chain A"/>
    <property type="match status" value="1"/>
</dbReference>
<dbReference type="AlphaFoldDB" id="A0A0C3Q250"/>
<protein>
    <recommendedName>
        <fullName evidence="1">BTB domain-containing protein</fullName>
    </recommendedName>
</protein>
<feature type="non-terminal residue" evidence="2">
    <location>
        <position position="146"/>
    </location>
</feature>
<sequence length="146" mass="15715">MNHLAAAEAPSQSVTAYGPAPFHAEGRGDVILRSSDGVHYKALKAILALASPVFDDMFEIPQGSNTQHSDEVPTIDVSESSPVLSTMLKLFYPAPVVEIKSYPVAFGLIQAFDKYLVPAKGLYTFLKDLLTENAVQSSPLESYALA</sequence>
<dbReference type="Proteomes" id="UP000054248">
    <property type="component" value="Unassembled WGS sequence"/>
</dbReference>
<dbReference type="HOGENOM" id="CLU_052397_3_1_1"/>
<evidence type="ECO:0000259" key="1">
    <source>
        <dbReference type="PROSITE" id="PS50097"/>
    </source>
</evidence>
<reference evidence="2 3" key="1">
    <citation type="submission" date="2014-04" db="EMBL/GenBank/DDBJ databases">
        <authorList>
            <consortium name="DOE Joint Genome Institute"/>
            <person name="Kuo A."/>
            <person name="Girlanda M."/>
            <person name="Perotto S."/>
            <person name="Kohler A."/>
            <person name="Nagy L.G."/>
            <person name="Floudas D."/>
            <person name="Copeland A."/>
            <person name="Barry K.W."/>
            <person name="Cichocki N."/>
            <person name="Veneault-Fourrey C."/>
            <person name="LaButti K."/>
            <person name="Lindquist E.A."/>
            <person name="Lipzen A."/>
            <person name="Lundell T."/>
            <person name="Morin E."/>
            <person name="Murat C."/>
            <person name="Sun H."/>
            <person name="Tunlid A."/>
            <person name="Henrissat B."/>
            <person name="Grigoriev I.V."/>
            <person name="Hibbett D.S."/>
            <person name="Martin F."/>
            <person name="Nordberg H.P."/>
            <person name="Cantor M.N."/>
            <person name="Hua S.X."/>
        </authorList>
    </citation>
    <scope>NUCLEOTIDE SEQUENCE [LARGE SCALE GENOMIC DNA]</scope>
    <source>
        <strain evidence="2 3">MUT 4182</strain>
    </source>
</reference>
<proteinExistence type="predicted"/>
<evidence type="ECO:0000313" key="2">
    <source>
        <dbReference type="EMBL" id="KIO16399.1"/>
    </source>
</evidence>
<dbReference type="OrthoDB" id="3357985at2759"/>
<keyword evidence="3" id="KW-1185">Reference proteome</keyword>
<name>A0A0C3Q250_9AGAM</name>
<dbReference type="PROSITE" id="PS50097">
    <property type="entry name" value="BTB"/>
    <property type="match status" value="1"/>
</dbReference>
<accession>A0A0C3Q250</accession>
<organism evidence="2 3">
    <name type="scientific">Tulasnella calospora MUT 4182</name>
    <dbReference type="NCBI Taxonomy" id="1051891"/>
    <lineage>
        <taxon>Eukaryota</taxon>
        <taxon>Fungi</taxon>
        <taxon>Dikarya</taxon>
        <taxon>Basidiomycota</taxon>
        <taxon>Agaricomycotina</taxon>
        <taxon>Agaricomycetes</taxon>
        <taxon>Cantharellales</taxon>
        <taxon>Tulasnellaceae</taxon>
        <taxon>Tulasnella</taxon>
    </lineage>
</organism>
<dbReference type="STRING" id="1051891.A0A0C3Q250"/>
<feature type="domain" description="BTB" evidence="1">
    <location>
        <begin position="28"/>
        <end position="100"/>
    </location>
</feature>
<gene>
    <name evidence="2" type="ORF">M407DRAFT_86054</name>
</gene>
<dbReference type="InterPro" id="IPR000210">
    <property type="entry name" value="BTB/POZ_dom"/>
</dbReference>
<dbReference type="SUPFAM" id="SSF54695">
    <property type="entry name" value="POZ domain"/>
    <property type="match status" value="1"/>
</dbReference>
<dbReference type="EMBL" id="KN823578">
    <property type="protein sequence ID" value="KIO16399.1"/>
    <property type="molecule type" value="Genomic_DNA"/>
</dbReference>
<evidence type="ECO:0000313" key="3">
    <source>
        <dbReference type="Proteomes" id="UP000054248"/>
    </source>
</evidence>
<dbReference type="Pfam" id="PF00651">
    <property type="entry name" value="BTB"/>
    <property type="match status" value="1"/>
</dbReference>